<comment type="caution">
    <text evidence="6">The sequence shown here is derived from an EMBL/GenBank/DDBJ whole genome shotgun (WGS) entry which is preliminary data.</text>
</comment>
<dbReference type="InterPro" id="IPR036995">
    <property type="entry name" value="MPG_sf"/>
</dbReference>
<keyword evidence="3 5" id="KW-0378">Hydrolase</keyword>
<organism evidence="6 7">
    <name type="scientific">Megasphaera massiliensis</name>
    <dbReference type="NCBI Taxonomy" id="1232428"/>
    <lineage>
        <taxon>Bacteria</taxon>
        <taxon>Bacillati</taxon>
        <taxon>Bacillota</taxon>
        <taxon>Negativicutes</taxon>
        <taxon>Veillonellales</taxon>
        <taxon>Veillonellaceae</taxon>
        <taxon>Megasphaera</taxon>
    </lineage>
</organism>
<sequence length="203" mass="22012">MIGSAWTPKEFLSDAVAVAPKLLGQYLVHQTPDGLCAGRIVETEAYGCTYGGVADDGSHSFRGLTSRTAPMFHSGGISYVYLIYGMYSCFNVVTGPSGQGQAVLVRAVEPVIGMDLMAGRRKAKKLGKNLTNGPGKLCQAFGITREQNELDLTGACLYIAHSDTVSAVDIVQTTRINIDYATYGKHFPWRFYINDNPYVSKVL</sequence>
<dbReference type="SUPFAM" id="SSF50486">
    <property type="entry name" value="FMT C-terminal domain-like"/>
    <property type="match status" value="1"/>
</dbReference>
<evidence type="ECO:0000256" key="2">
    <source>
        <dbReference type="ARBA" id="ARBA00022763"/>
    </source>
</evidence>
<dbReference type="Proteomes" id="UP001206692">
    <property type="component" value="Unassembled WGS sequence"/>
</dbReference>
<evidence type="ECO:0000256" key="4">
    <source>
        <dbReference type="ARBA" id="ARBA00023204"/>
    </source>
</evidence>
<dbReference type="InterPro" id="IPR003180">
    <property type="entry name" value="MPG"/>
</dbReference>
<protein>
    <recommendedName>
        <fullName evidence="5">Putative 3-methyladenine DNA glycosylase</fullName>
        <ecNumber evidence="5">3.2.2.-</ecNumber>
    </recommendedName>
</protein>
<dbReference type="Pfam" id="PF02245">
    <property type="entry name" value="Pur_DNA_glyco"/>
    <property type="match status" value="1"/>
</dbReference>
<dbReference type="HAMAP" id="MF_00527">
    <property type="entry name" value="3MGH"/>
    <property type="match status" value="1"/>
</dbReference>
<dbReference type="GO" id="GO:0016798">
    <property type="term" value="F:hydrolase activity, acting on glycosyl bonds"/>
    <property type="evidence" value="ECO:0007669"/>
    <property type="project" value="UniProtKB-KW"/>
</dbReference>
<evidence type="ECO:0000313" key="6">
    <source>
        <dbReference type="EMBL" id="MCQ5341882.1"/>
    </source>
</evidence>
<keyword evidence="7" id="KW-1185">Reference proteome</keyword>
<accession>A0ABT1SQ51</accession>
<dbReference type="Gene3D" id="3.10.300.10">
    <property type="entry name" value="Methylpurine-DNA glycosylase (MPG)"/>
    <property type="match status" value="1"/>
</dbReference>
<evidence type="ECO:0000256" key="1">
    <source>
        <dbReference type="ARBA" id="ARBA00009232"/>
    </source>
</evidence>
<dbReference type="CDD" id="cd00540">
    <property type="entry name" value="AAG"/>
    <property type="match status" value="1"/>
</dbReference>
<dbReference type="RefSeq" id="WP_062411688.1">
    <property type="nucleotide sequence ID" value="NZ_JAJCIO010000002.1"/>
</dbReference>
<evidence type="ECO:0000256" key="3">
    <source>
        <dbReference type="ARBA" id="ARBA00022801"/>
    </source>
</evidence>
<name>A0ABT1SQ51_9FIRM</name>
<proteinExistence type="inferred from homology"/>
<gene>
    <name evidence="6" type="ORF">NE675_02360</name>
</gene>
<dbReference type="PANTHER" id="PTHR10429:SF0">
    <property type="entry name" value="DNA-3-METHYLADENINE GLYCOSYLASE"/>
    <property type="match status" value="1"/>
</dbReference>
<keyword evidence="6" id="KW-0326">Glycosidase</keyword>
<evidence type="ECO:0000313" key="7">
    <source>
        <dbReference type="Proteomes" id="UP001206692"/>
    </source>
</evidence>
<dbReference type="NCBIfam" id="TIGR00567">
    <property type="entry name" value="3mg"/>
    <property type="match status" value="1"/>
</dbReference>
<dbReference type="EMBL" id="JANGEW010000002">
    <property type="protein sequence ID" value="MCQ5341882.1"/>
    <property type="molecule type" value="Genomic_DNA"/>
</dbReference>
<dbReference type="PANTHER" id="PTHR10429">
    <property type="entry name" value="DNA-3-METHYLADENINE GLYCOSYLASE"/>
    <property type="match status" value="1"/>
</dbReference>
<keyword evidence="4 5" id="KW-0234">DNA repair</keyword>
<dbReference type="EC" id="3.2.2.-" evidence="5"/>
<dbReference type="NCBIfam" id="NF002003">
    <property type="entry name" value="PRK00802.1-3"/>
    <property type="match status" value="1"/>
</dbReference>
<dbReference type="InterPro" id="IPR011034">
    <property type="entry name" value="Formyl_transferase-like_C_sf"/>
</dbReference>
<evidence type="ECO:0000256" key="5">
    <source>
        <dbReference type="HAMAP-Rule" id="MF_00527"/>
    </source>
</evidence>
<keyword evidence="2 5" id="KW-0227">DNA damage</keyword>
<reference evidence="6 7" key="1">
    <citation type="submission" date="2022-06" db="EMBL/GenBank/DDBJ databases">
        <title>Isolation of gut microbiota from human fecal samples.</title>
        <authorList>
            <person name="Pamer E.G."/>
            <person name="Barat B."/>
            <person name="Waligurski E."/>
            <person name="Medina S."/>
            <person name="Paddock L."/>
            <person name="Mostad J."/>
        </authorList>
    </citation>
    <scope>NUCLEOTIDE SEQUENCE [LARGE SCALE GENOMIC DNA]</scope>
    <source>
        <strain evidence="6 7">DFI.1.1</strain>
    </source>
</reference>
<comment type="similarity">
    <text evidence="1 5">Belongs to the DNA glycosylase MPG family.</text>
</comment>